<gene>
    <name evidence="2" type="ORF">BDW02DRAFT_547666</name>
</gene>
<dbReference type="InterPro" id="IPR012942">
    <property type="entry name" value="SRR1-like"/>
</dbReference>
<reference evidence="2" key="1">
    <citation type="submission" date="2020-01" db="EMBL/GenBank/DDBJ databases">
        <authorList>
            <consortium name="DOE Joint Genome Institute"/>
            <person name="Haridas S."/>
            <person name="Albert R."/>
            <person name="Binder M."/>
            <person name="Bloem J."/>
            <person name="Labutti K."/>
            <person name="Salamov A."/>
            <person name="Andreopoulos B."/>
            <person name="Baker S.E."/>
            <person name="Barry K."/>
            <person name="Bills G."/>
            <person name="Bluhm B.H."/>
            <person name="Cannon C."/>
            <person name="Castanera R."/>
            <person name="Culley D.E."/>
            <person name="Daum C."/>
            <person name="Ezra D."/>
            <person name="Gonzalez J.B."/>
            <person name="Henrissat B."/>
            <person name="Kuo A."/>
            <person name="Liang C."/>
            <person name="Lipzen A."/>
            <person name="Lutzoni F."/>
            <person name="Magnuson J."/>
            <person name="Mondo S."/>
            <person name="Nolan M."/>
            <person name="Ohm R."/>
            <person name="Pangilinan J."/>
            <person name="Park H.-J."/>
            <person name="Ramirez L."/>
            <person name="Alfaro M."/>
            <person name="Sun H."/>
            <person name="Tritt A."/>
            <person name="Yoshinaga Y."/>
            <person name="Zwiers L.-H."/>
            <person name="Turgeon B.G."/>
            <person name="Goodwin S.B."/>
            <person name="Spatafora J.W."/>
            <person name="Crous P.W."/>
            <person name="Grigoriev I.V."/>
        </authorList>
    </citation>
    <scope>NUCLEOTIDE SEQUENCE</scope>
    <source>
        <strain evidence="2">P77</strain>
    </source>
</reference>
<sequence length="280" mass="31762">MGRPRIKRKQIQSEDGWTIITHGISDMRLSKQDSEKSQSKPLIPTSEMETVQGLTPKKLLVEFEKLQDRWYPTSLARQIDSLIHTKKDGICWDIETAVCIGIGSFSRDWMNRWRSLWQLVLFVRVTNLPCTHPVKAQGNSIQVHAQDPAFTPTDINFLSLLNISVTSTPTTTEPPTIHTKISPKTFLYSPFVDWYLLLPVFLSNPTHNPNPALYIGNEILPDYTPYAHTPEKRSKLHECNEIGQRWVEGRQMVRLGGFEGHGDALEGLVVYWRVGGGDGA</sequence>
<evidence type="ECO:0000259" key="1">
    <source>
        <dbReference type="Pfam" id="PF07985"/>
    </source>
</evidence>
<keyword evidence="3" id="KW-1185">Reference proteome</keyword>
<dbReference type="PANTHER" id="PTHR42080">
    <property type="entry name" value="SRR1 DOMAIN-CONTAINING PROTEIN"/>
    <property type="match status" value="1"/>
</dbReference>
<dbReference type="PANTHER" id="PTHR42080:SF1">
    <property type="entry name" value="SRR1-LIKE DOMAIN-CONTAINING PROTEIN"/>
    <property type="match status" value="1"/>
</dbReference>
<name>A0A6A5KJ01_9PLEO</name>
<dbReference type="Pfam" id="PF07985">
    <property type="entry name" value="SRR1"/>
    <property type="match status" value="1"/>
</dbReference>
<dbReference type="Proteomes" id="UP000800040">
    <property type="component" value="Unassembled WGS sequence"/>
</dbReference>
<dbReference type="OrthoDB" id="5318346at2759"/>
<evidence type="ECO:0000313" key="3">
    <source>
        <dbReference type="Proteomes" id="UP000800040"/>
    </source>
</evidence>
<dbReference type="AlphaFoldDB" id="A0A6A5KJ01"/>
<feature type="domain" description="SRR1-like" evidence="1">
    <location>
        <begin position="93"/>
        <end position="244"/>
    </location>
</feature>
<protein>
    <recommendedName>
        <fullName evidence="1">SRR1-like domain-containing protein</fullName>
    </recommendedName>
</protein>
<accession>A0A6A5KJ01</accession>
<proteinExistence type="predicted"/>
<organism evidence="2 3">
    <name type="scientific">Decorospora gaudefroyi</name>
    <dbReference type="NCBI Taxonomy" id="184978"/>
    <lineage>
        <taxon>Eukaryota</taxon>
        <taxon>Fungi</taxon>
        <taxon>Dikarya</taxon>
        <taxon>Ascomycota</taxon>
        <taxon>Pezizomycotina</taxon>
        <taxon>Dothideomycetes</taxon>
        <taxon>Pleosporomycetidae</taxon>
        <taxon>Pleosporales</taxon>
        <taxon>Pleosporineae</taxon>
        <taxon>Pleosporaceae</taxon>
        <taxon>Decorospora</taxon>
    </lineage>
</organism>
<evidence type="ECO:0000313" key="2">
    <source>
        <dbReference type="EMBL" id="KAF1835602.1"/>
    </source>
</evidence>
<dbReference type="EMBL" id="ML975284">
    <property type="protein sequence ID" value="KAF1835602.1"/>
    <property type="molecule type" value="Genomic_DNA"/>
</dbReference>